<feature type="chain" id="PRO_5022125766" evidence="1">
    <location>
        <begin position="25"/>
        <end position="111"/>
    </location>
</feature>
<evidence type="ECO:0000256" key="1">
    <source>
        <dbReference type="SAM" id="SignalP"/>
    </source>
</evidence>
<name>A0A540VSC2_9GAMM</name>
<accession>A0A540VSC2</accession>
<evidence type="ECO:0000313" key="3">
    <source>
        <dbReference type="EMBL" id="TQE99661.1"/>
    </source>
</evidence>
<dbReference type="EMBL" id="VIFK01000046">
    <property type="protein sequence ID" value="TQE99661.1"/>
    <property type="molecule type" value="Genomic_DNA"/>
</dbReference>
<dbReference type="AlphaFoldDB" id="A0A540VSC2"/>
<dbReference type="Proteomes" id="UP000315400">
    <property type="component" value="Unassembled WGS sequence"/>
</dbReference>
<evidence type="ECO:0000259" key="2">
    <source>
        <dbReference type="Pfam" id="PF13767"/>
    </source>
</evidence>
<reference evidence="3 4" key="1">
    <citation type="submission" date="2019-06" db="EMBL/GenBank/DDBJ databases">
        <title>Metagenome assembled Genome of Spiribacter salinus SL48-SHIP from the microbial mat of Salt Lake 48 (Novosibirsk region, Russia).</title>
        <authorList>
            <person name="Shipova A."/>
            <person name="Rozanov A.S."/>
            <person name="Bryanskaya A.V."/>
            <person name="Peltek S.E."/>
        </authorList>
    </citation>
    <scope>NUCLEOTIDE SEQUENCE [LARGE SCALE GENOMIC DNA]</scope>
    <source>
        <strain evidence="3">SL48-SHIP-2</strain>
    </source>
</reference>
<organism evidence="3 4">
    <name type="scientific">Spiribacter salinus</name>
    <dbReference type="NCBI Taxonomy" id="1335746"/>
    <lineage>
        <taxon>Bacteria</taxon>
        <taxon>Pseudomonadati</taxon>
        <taxon>Pseudomonadota</taxon>
        <taxon>Gammaproteobacteria</taxon>
        <taxon>Chromatiales</taxon>
        <taxon>Ectothiorhodospiraceae</taxon>
        <taxon>Spiribacter</taxon>
    </lineage>
</organism>
<sequence length="111" mass="12423">MRFKTLLIPFSLAGLLALSMTVSAQEADFSDDQLDQFVSAQDEVMEIRDDYVERIESTDDRDEAMELEQEANEMMVEAVEDTGLTVDTYSAIAQAASQDSDLAERIQAMMN</sequence>
<gene>
    <name evidence="3" type="ORF">FKY71_07415</name>
</gene>
<dbReference type="InterPro" id="IPR025433">
    <property type="entry name" value="DUF4168"/>
</dbReference>
<feature type="domain" description="DUF4168" evidence="2">
    <location>
        <begin position="30"/>
        <end position="106"/>
    </location>
</feature>
<proteinExistence type="predicted"/>
<comment type="caution">
    <text evidence="3">The sequence shown here is derived from an EMBL/GenBank/DDBJ whole genome shotgun (WGS) entry which is preliminary data.</text>
</comment>
<protein>
    <submittedName>
        <fullName evidence="3">DUF4168 domain-containing protein</fullName>
    </submittedName>
</protein>
<dbReference type="Pfam" id="PF13767">
    <property type="entry name" value="DUF4168"/>
    <property type="match status" value="1"/>
</dbReference>
<feature type="signal peptide" evidence="1">
    <location>
        <begin position="1"/>
        <end position="24"/>
    </location>
</feature>
<keyword evidence="1" id="KW-0732">Signal</keyword>
<evidence type="ECO:0000313" key="4">
    <source>
        <dbReference type="Proteomes" id="UP000315400"/>
    </source>
</evidence>